<evidence type="ECO:0000313" key="2">
    <source>
        <dbReference type="Proteomes" id="UP000281553"/>
    </source>
</evidence>
<accession>A0A3P7KW51</accession>
<proteinExistence type="predicted"/>
<reference evidence="1 2" key="1">
    <citation type="submission" date="2018-11" db="EMBL/GenBank/DDBJ databases">
        <authorList>
            <consortium name="Pathogen Informatics"/>
        </authorList>
    </citation>
    <scope>NUCLEOTIDE SEQUENCE [LARGE SCALE GENOMIC DNA]</scope>
</reference>
<organism evidence="1 2">
    <name type="scientific">Dibothriocephalus latus</name>
    <name type="common">Fish tapeworm</name>
    <name type="synonym">Diphyllobothrium latum</name>
    <dbReference type="NCBI Taxonomy" id="60516"/>
    <lineage>
        <taxon>Eukaryota</taxon>
        <taxon>Metazoa</taxon>
        <taxon>Spiralia</taxon>
        <taxon>Lophotrochozoa</taxon>
        <taxon>Platyhelminthes</taxon>
        <taxon>Cestoda</taxon>
        <taxon>Eucestoda</taxon>
        <taxon>Diphyllobothriidea</taxon>
        <taxon>Diphyllobothriidae</taxon>
        <taxon>Dibothriocephalus</taxon>
    </lineage>
</organism>
<evidence type="ECO:0000313" key="1">
    <source>
        <dbReference type="EMBL" id="VDN09225.1"/>
    </source>
</evidence>
<gene>
    <name evidence="1" type="ORF">DILT_LOCUS5056</name>
</gene>
<dbReference type="EMBL" id="UYRU01046649">
    <property type="protein sequence ID" value="VDN09225.1"/>
    <property type="molecule type" value="Genomic_DNA"/>
</dbReference>
<protein>
    <submittedName>
        <fullName evidence="1">Uncharacterized protein</fullName>
    </submittedName>
</protein>
<sequence>MGARKSDTLRIQHASVRPNASFVAATLLIAYRPIAWCRPAGDACGPNSASKDKDRMSTFGRKRSLELCWPTKRRCEAIVLAEFSKP</sequence>
<dbReference type="AlphaFoldDB" id="A0A3P7KW51"/>
<keyword evidence="2" id="KW-1185">Reference proteome</keyword>
<dbReference type="Proteomes" id="UP000281553">
    <property type="component" value="Unassembled WGS sequence"/>
</dbReference>
<name>A0A3P7KW51_DIBLA</name>